<evidence type="ECO:0000313" key="8">
    <source>
        <dbReference type="EMBL" id="GBG96581.1"/>
    </source>
</evidence>
<evidence type="ECO:0000256" key="5">
    <source>
        <dbReference type="ARBA" id="ARBA00023136"/>
    </source>
</evidence>
<feature type="transmembrane region" description="Helical" evidence="6">
    <location>
        <begin position="461"/>
        <end position="478"/>
    </location>
</feature>
<feature type="transmembrane region" description="Helical" evidence="6">
    <location>
        <begin position="74"/>
        <end position="93"/>
    </location>
</feature>
<feature type="transmembrane region" description="Helical" evidence="6">
    <location>
        <begin position="294"/>
        <end position="315"/>
    </location>
</feature>
<dbReference type="Gene3D" id="1.20.1250.20">
    <property type="entry name" value="MFS general substrate transporter like domains"/>
    <property type="match status" value="1"/>
</dbReference>
<feature type="transmembrane region" description="Helical" evidence="6">
    <location>
        <begin position="162"/>
        <end position="183"/>
    </location>
</feature>
<keyword evidence="2" id="KW-0813">Transport</keyword>
<dbReference type="InterPro" id="IPR036259">
    <property type="entry name" value="MFS_trans_sf"/>
</dbReference>
<keyword evidence="9" id="KW-1185">Reference proteome</keyword>
<feature type="transmembrane region" description="Helical" evidence="6">
    <location>
        <begin position="353"/>
        <end position="372"/>
    </location>
</feature>
<accession>A0A2R5HJR3</accession>
<dbReference type="Proteomes" id="UP000245021">
    <property type="component" value="Unassembled WGS sequence"/>
</dbReference>
<keyword evidence="4 6" id="KW-1133">Transmembrane helix</keyword>
<evidence type="ECO:0000256" key="1">
    <source>
        <dbReference type="ARBA" id="ARBA00004651"/>
    </source>
</evidence>
<dbReference type="OrthoDB" id="9812221at2"/>
<evidence type="ECO:0000256" key="3">
    <source>
        <dbReference type="ARBA" id="ARBA00022692"/>
    </source>
</evidence>
<evidence type="ECO:0000313" key="9">
    <source>
        <dbReference type="Proteomes" id="UP000245021"/>
    </source>
</evidence>
<feature type="transmembrane region" description="Helical" evidence="6">
    <location>
        <begin position="136"/>
        <end position="156"/>
    </location>
</feature>
<dbReference type="AlphaFoldDB" id="A0A2R5HJR3"/>
<proteinExistence type="predicted"/>
<evidence type="ECO:0000259" key="7">
    <source>
        <dbReference type="PROSITE" id="PS50850"/>
    </source>
</evidence>
<feature type="transmembrane region" description="Helical" evidence="6">
    <location>
        <begin position="327"/>
        <end position="347"/>
    </location>
</feature>
<evidence type="ECO:0000256" key="4">
    <source>
        <dbReference type="ARBA" id="ARBA00022989"/>
    </source>
</evidence>
<feature type="transmembrane region" description="Helical" evidence="6">
    <location>
        <begin position="263"/>
        <end position="282"/>
    </location>
</feature>
<reference evidence="8 9" key="1">
    <citation type="journal article" date="2018" name="Genome Announc.">
        <title>Draft Genome Sequence of Lactococcus sp. Strain NtB2 (JCM 32569), Isolated from the Gut of the Higher Termite Nasutitermes takasagoensis.</title>
        <authorList>
            <person name="Noda S."/>
            <person name="Aihara C."/>
            <person name="Yuki M."/>
            <person name="Ohkuma M."/>
        </authorList>
    </citation>
    <scope>NUCLEOTIDE SEQUENCE [LARGE SCALE GENOMIC DNA]</scope>
    <source>
        <strain evidence="8 9">NtB2</strain>
    </source>
</reference>
<dbReference type="PRINTS" id="PR01036">
    <property type="entry name" value="TCRTETB"/>
</dbReference>
<sequence>MNTLQIKRSSQALLFSNLMVGLEGTIIATALPAMMANLHGIALMSWVIAIYILMMSVTGPIWTKLADRYGYKKLFILGSLLFIASSLAEGLAVNMTMLIIARAIMGIGAGAMQLLPFVIYGVLFDAEQRRKATNNAISAYSIAAVVGPLLGGLIVSSLGWRWVFFINIPIGLIMIAVFAHYFFHDFKPSIKAIDFAGSGLLSAGLIFFMLALQFLGQAQPALMTIFSFLATALVLLILFYFVERRATDPLIPLELFKNRALMARNLMMFLQYGFFGFYSNYLPTWGQGALGQSAFVAGLILVPSSLMLVLSTQLLSRLRARFSEKNIVSTGYVFMLAGDLCLVFQGFMGNASWLFVAAACFGVGFGLTNPILQVQVQEVVAPAEIGAATALNALIRTLGNALVLSAMSVSLNSTFSSAVHDNHQISFDLLNKISDAHALHQIPRVLVEPLRYIIYHGMHKLSLIGLCLIIVAMLINFLDKEKKHA</sequence>
<feature type="transmembrane region" description="Helical" evidence="6">
    <location>
        <begin position="99"/>
        <end position="124"/>
    </location>
</feature>
<dbReference type="InterPro" id="IPR011701">
    <property type="entry name" value="MFS"/>
</dbReference>
<dbReference type="Pfam" id="PF07690">
    <property type="entry name" value="MFS_1"/>
    <property type="match status" value="1"/>
</dbReference>
<feature type="transmembrane region" description="Helical" evidence="6">
    <location>
        <begin position="195"/>
        <end position="215"/>
    </location>
</feature>
<evidence type="ECO:0000256" key="6">
    <source>
        <dbReference type="SAM" id="Phobius"/>
    </source>
</evidence>
<feature type="transmembrane region" description="Helical" evidence="6">
    <location>
        <begin position="41"/>
        <end position="62"/>
    </location>
</feature>
<keyword evidence="5 6" id="KW-0472">Membrane</keyword>
<dbReference type="GO" id="GO:0005886">
    <property type="term" value="C:plasma membrane"/>
    <property type="evidence" value="ECO:0007669"/>
    <property type="project" value="UniProtKB-SubCell"/>
</dbReference>
<dbReference type="PANTHER" id="PTHR23501">
    <property type="entry name" value="MAJOR FACILITATOR SUPERFAMILY"/>
    <property type="match status" value="1"/>
</dbReference>
<evidence type="ECO:0000256" key="2">
    <source>
        <dbReference type="ARBA" id="ARBA00022448"/>
    </source>
</evidence>
<dbReference type="PROSITE" id="PS50850">
    <property type="entry name" value="MFS"/>
    <property type="match status" value="1"/>
</dbReference>
<dbReference type="GO" id="GO:0022857">
    <property type="term" value="F:transmembrane transporter activity"/>
    <property type="evidence" value="ECO:0007669"/>
    <property type="project" value="InterPro"/>
</dbReference>
<gene>
    <name evidence="8" type="ORF">NtB2_00694</name>
</gene>
<comment type="subcellular location">
    <subcellularLocation>
        <location evidence="1">Cell membrane</location>
        <topology evidence="1">Multi-pass membrane protein</topology>
    </subcellularLocation>
</comment>
<dbReference type="EMBL" id="BFFO01000003">
    <property type="protein sequence ID" value="GBG96581.1"/>
    <property type="molecule type" value="Genomic_DNA"/>
</dbReference>
<name>A0A2R5HJR3_9LACT</name>
<dbReference type="SUPFAM" id="SSF103473">
    <property type="entry name" value="MFS general substrate transporter"/>
    <property type="match status" value="1"/>
</dbReference>
<feature type="transmembrane region" description="Helical" evidence="6">
    <location>
        <begin position="221"/>
        <end position="242"/>
    </location>
</feature>
<keyword evidence="3 6" id="KW-0812">Transmembrane</keyword>
<dbReference type="RefSeq" id="WP_109245551.1">
    <property type="nucleotide sequence ID" value="NZ_BFFO01000003.1"/>
</dbReference>
<feature type="transmembrane region" description="Helical" evidence="6">
    <location>
        <begin position="12"/>
        <end position="35"/>
    </location>
</feature>
<protein>
    <submittedName>
        <fullName evidence="8">Major facilitator superfamily transporter</fullName>
    </submittedName>
</protein>
<feature type="domain" description="Major facilitator superfamily (MFS) profile" evidence="7">
    <location>
        <begin position="9"/>
        <end position="483"/>
    </location>
</feature>
<dbReference type="Gene3D" id="1.20.1720.10">
    <property type="entry name" value="Multidrug resistance protein D"/>
    <property type="match status" value="1"/>
</dbReference>
<comment type="caution">
    <text evidence="8">The sequence shown here is derived from an EMBL/GenBank/DDBJ whole genome shotgun (WGS) entry which is preliminary data.</text>
</comment>
<dbReference type="InterPro" id="IPR020846">
    <property type="entry name" value="MFS_dom"/>
</dbReference>
<dbReference type="PANTHER" id="PTHR23501:SF191">
    <property type="entry name" value="VACUOLAR BASIC AMINO ACID TRANSPORTER 4"/>
    <property type="match status" value="1"/>
</dbReference>
<organism evidence="8 9">
    <name type="scientific">Lactococcus termiticola</name>
    <dbReference type="NCBI Taxonomy" id="2169526"/>
    <lineage>
        <taxon>Bacteria</taxon>
        <taxon>Bacillati</taxon>
        <taxon>Bacillota</taxon>
        <taxon>Bacilli</taxon>
        <taxon>Lactobacillales</taxon>
        <taxon>Streptococcaceae</taxon>
        <taxon>Lactococcus</taxon>
    </lineage>
</organism>